<comment type="function">
    <text evidence="1 9">The natural substrate for this enzyme may be peptidyl-tRNAs which drop off the ribosome during protein synthesis.</text>
</comment>
<evidence type="ECO:0000256" key="6">
    <source>
        <dbReference type="ARBA" id="ARBA00038050"/>
    </source>
</evidence>
<dbReference type="GO" id="GO:0005829">
    <property type="term" value="C:cytosol"/>
    <property type="evidence" value="ECO:0007669"/>
    <property type="project" value="TreeGrafter"/>
</dbReference>
<dbReference type="NCBIfam" id="NF003314">
    <property type="entry name" value="PRK04322.1"/>
    <property type="match status" value="1"/>
</dbReference>
<evidence type="ECO:0000256" key="7">
    <source>
        <dbReference type="ARBA" id="ARBA00048707"/>
    </source>
</evidence>
<evidence type="ECO:0000256" key="1">
    <source>
        <dbReference type="ARBA" id="ARBA00003043"/>
    </source>
</evidence>
<dbReference type="InterPro" id="IPR034759">
    <property type="entry name" value="Pept_tRNA_hydro_arch"/>
</dbReference>
<dbReference type="GO" id="GO:0006412">
    <property type="term" value="P:translation"/>
    <property type="evidence" value="ECO:0007669"/>
    <property type="project" value="UniProtKB-UniRule"/>
</dbReference>
<keyword evidence="4 9" id="KW-0963">Cytoplasm</keyword>
<dbReference type="PANTHER" id="PTHR12649:SF11">
    <property type="entry name" value="PEPTIDYL-TRNA HYDROLASE 2, MITOCHONDRIAL"/>
    <property type="match status" value="1"/>
</dbReference>
<evidence type="ECO:0000256" key="3">
    <source>
        <dbReference type="ARBA" id="ARBA00013260"/>
    </source>
</evidence>
<dbReference type="Gene3D" id="3.40.1490.10">
    <property type="entry name" value="Bit1"/>
    <property type="match status" value="1"/>
</dbReference>
<accession>A0A7J3XZG6</accession>
<dbReference type="EC" id="3.1.1.29" evidence="3 9"/>
<comment type="subcellular location">
    <subcellularLocation>
        <location evidence="2 9">Cytoplasm</location>
    </subcellularLocation>
</comment>
<evidence type="ECO:0000256" key="8">
    <source>
        <dbReference type="ARBA" id="ARBA00050038"/>
    </source>
</evidence>
<comment type="catalytic activity">
    <reaction evidence="7 9">
        <text>an N-acyl-L-alpha-aminoacyl-tRNA + H2O = an N-acyl-L-amino acid + a tRNA + H(+)</text>
        <dbReference type="Rhea" id="RHEA:54448"/>
        <dbReference type="Rhea" id="RHEA-COMP:10123"/>
        <dbReference type="Rhea" id="RHEA-COMP:13883"/>
        <dbReference type="ChEBI" id="CHEBI:15377"/>
        <dbReference type="ChEBI" id="CHEBI:15378"/>
        <dbReference type="ChEBI" id="CHEBI:59874"/>
        <dbReference type="ChEBI" id="CHEBI:78442"/>
        <dbReference type="ChEBI" id="CHEBI:138191"/>
        <dbReference type="EC" id="3.1.1.29"/>
    </reaction>
</comment>
<name>A0A7J3XZG6_9CREN</name>
<dbReference type="InterPro" id="IPR023476">
    <property type="entry name" value="Pep_tRNA_hydro_II_dom_sf"/>
</dbReference>
<keyword evidence="5 9" id="KW-0378">Hydrolase</keyword>
<dbReference type="SUPFAM" id="SSF102462">
    <property type="entry name" value="Peptidyl-tRNA hydrolase II"/>
    <property type="match status" value="1"/>
</dbReference>
<gene>
    <name evidence="9" type="primary">pth</name>
    <name evidence="10" type="ORF">ENM60_04100</name>
</gene>
<dbReference type="CDD" id="cd02430">
    <property type="entry name" value="PTH2"/>
    <property type="match status" value="1"/>
</dbReference>
<evidence type="ECO:0000256" key="5">
    <source>
        <dbReference type="ARBA" id="ARBA00022801"/>
    </source>
</evidence>
<dbReference type="NCBIfam" id="TIGR00283">
    <property type="entry name" value="arch_pth2"/>
    <property type="match status" value="1"/>
</dbReference>
<reference evidence="10" key="1">
    <citation type="journal article" date="2020" name="mSystems">
        <title>Genome- and Community-Level Interaction Insights into Carbon Utilization and Element Cycling Functions of Hydrothermarchaeota in Hydrothermal Sediment.</title>
        <authorList>
            <person name="Zhou Z."/>
            <person name="Liu Y."/>
            <person name="Xu W."/>
            <person name="Pan J."/>
            <person name="Luo Z.H."/>
            <person name="Li M."/>
        </authorList>
    </citation>
    <scope>NUCLEOTIDE SEQUENCE [LARGE SCALE GENOMIC DNA]</scope>
    <source>
        <strain evidence="10">SpSt-110</strain>
    </source>
</reference>
<evidence type="ECO:0000256" key="2">
    <source>
        <dbReference type="ARBA" id="ARBA00004496"/>
    </source>
</evidence>
<sequence>MEYKQVIAVRSDLEISKGKMAVQVAHASVLAAFEAFRNFRDWFEKWWESGQKKIVVKVGGERELLELYAKAKDRRLPVAIVRDAGLTEIPPGTLTAIAIGPCPSELVDELTGRLKLL</sequence>
<protein>
    <recommendedName>
        <fullName evidence="8 9">Peptidyl-tRNA hydrolase</fullName>
        <shortName evidence="9">PTH</shortName>
        <ecNumber evidence="3 9">3.1.1.29</ecNumber>
    </recommendedName>
</protein>
<comment type="similarity">
    <text evidence="6 9">Belongs to the PTH2 family.</text>
</comment>
<dbReference type="HAMAP" id="MF_00628">
    <property type="entry name" value="Pept_tRNA_hydro_arch"/>
    <property type="match status" value="1"/>
</dbReference>
<comment type="caution">
    <text evidence="10">The sequence shown here is derived from an EMBL/GenBank/DDBJ whole genome shotgun (WGS) entry which is preliminary data.</text>
</comment>
<dbReference type="Pfam" id="PF01981">
    <property type="entry name" value="PTH2"/>
    <property type="match status" value="1"/>
</dbReference>
<evidence type="ECO:0000256" key="4">
    <source>
        <dbReference type="ARBA" id="ARBA00022490"/>
    </source>
</evidence>
<dbReference type="PANTHER" id="PTHR12649">
    <property type="entry name" value="PEPTIDYL-TRNA HYDROLASE 2"/>
    <property type="match status" value="1"/>
</dbReference>
<dbReference type="FunFam" id="3.40.1490.10:FF:000001">
    <property type="entry name" value="Peptidyl-tRNA hydrolase 2"/>
    <property type="match status" value="1"/>
</dbReference>
<dbReference type="GO" id="GO:0004045">
    <property type="term" value="F:peptidyl-tRNA hydrolase activity"/>
    <property type="evidence" value="ECO:0007669"/>
    <property type="project" value="UniProtKB-UniRule"/>
</dbReference>
<organism evidence="10">
    <name type="scientific">Thermogladius calderae</name>
    <dbReference type="NCBI Taxonomy" id="1200300"/>
    <lineage>
        <taxon>Archaea</taxon>
        <taxon>Thermoproteota</taxon>
        <taxon>Thermoprotei</taxon>
        <taxon>Desulfurococcales</taxon>
        <taxon>Desulfurococcaceae</taxon>
        <taxon>Thermogladius</taxon>
    </lineage>
</organism>
<evidence type="ECO:0000313" key="10">
    <source>
        <dbReference type="EMBL" id="HHP67955.1"/>
    </source>
</evidence>
<dbReference type="EMBL" id="DRYK01000055">
    <property type="protein sequence ID" value="HHP67955.1"/>
    <property type="molecule type" value="Genomic_DNA"/>
</dbReference>
<proteinExistence type="inferred from homology"/>
<evidence type="ECO:0000256" key="9">
    <source>
        <dbReference type="HAMAP-Rule" id="MF_00628"/>
    </source>
</evidence>
<dbReference type="AlphaFoldDB" id="A0A7J3XZG6"/>
<dbReference type="InterPro" id="IPR002833">
    <property type="entry name" value="PTH2"/>
</dbReference>